<dbReference type="InterPro" id="IPR001223">
    <property type="entry name" value="Glyco_hydro18_cat"/>
</dbReference>
<dbReference type="Gene3D" id="3.30.60.10">
    <property type="entry name" value="Endochitinase-like"/>
    <property type="match status" value="1"/>
</dbReference>
<evidence type="ECO:0000259" key="17">
    <source>
        <dbReference type="PROSITE" id="PS51910"/>
    </source>
</evidence>
<organism evidence="18 19">
    <name type="scientific">Xylaria arbuscula</name>
    <dbReference type="NCBI Taxonomy" id="114810"/>
    <lineage>
        <taxon>Eukaryota</taxon>
        <taxon>Fungi</taxon>
        <taxon>Dikarya</taxon>
        <taxon>Ascomycota</taxon>
        <taxon>Pezizomycotina</taxon>
        <taxon>Sordariomycetes</taxon>
        <taxon>Xylariomycetidae</taxon>
        <taxon>Xylariales</taxon>
        <taxon>Xylariaceae</taxon>
        <taxon>Xylaria</taxon>
    </lineage>
</organism>
<evidence type="ECO:0000256" key="10">
    <source>
        <dbReference type="ARBA" id="ARBA00023277"/>
    </source>
</evidence>
<evidence type="ECO:0000256" key="13">
    <source>
        <dbReference type="PROSITE-ProRule" id="PRU00261"/>
    </source>
</evidence>
<feature type="disulfide bond" evidence="13">
    <location>
        <begin position="75"/>
        <end position="89"/>
    </location>
</feature>
<feature type="region of interest" description="Disordered" evidence="15">
    <location>
        <begin position="601"/>
        <end position="620"/>
    </location>
</feature>
<keyword evidence="6 13" id="KW-0147">Chitin-binding</keyword>
<evidence type="ECO:0000256" key="3">
    <source>
        <dbReference type="ARBA" id="ARBA00008682"/>
    </source>
</evidence>
<evidence type="ECO:0000313" key="18">
    <source>
        <dbReference type="EMBL" id="KAJ3557281.1"/>
    </source>
</evidence>
<dbReference type="InterPro" id="IPR001002">
    <property type="entry name" value="Chitin-bd_1"/>
</dbReference>
<dbReference type="GO" id="GO:0008061">
    <property type="term" value="F:chitin binding"/>
    <property type="evidence" value="ECO:0007669"/>
    <property type="project" value="UniProtKB-UniRule"/>
</dbReference>
<keyword evidence="11 14" id="KW-0326">Glycosidase</keyword>
<feature type="disulfide bond" evidence="13">
    <location>
        <begin position="109"/>
        <end position="113"/>
    </location>
</feature>
<keyword evidence="7 14" id="KW-0378">Hydrolase</keyword>
<dbReference type="PROSITE" id="PS51257">
    <property type="entry name" value="PROKAR_LIPOPROTEIN"/>
    <property type="match status" value="1"/>
</dbReference>
<keyword evidence="9" id="KW-0843">Virulence</keyword>
<dbReference type="Proteomes" id="UP001148614">
    <property type="component" value="Unassembled WGS sequence"/>
</dbReference>
<dbReference type="GO" id="GO:0006032">
    <property type="term" value="P:chitin catabolic process"/>
    <property type="evidence" value="ECO:0007669"/>
    <property type="project" value="UniProtKB-KW"/>
</dbReference>
<dbReference type="PANTHER" id="PTHR47700">
    <property type="entry name" value="V CHITINASE, PUTATIVE (AFU_ORTHOLOGUE AFUA_6G13720)-RELATED"/>
    <property type="match status" value="1"/>
</dbReference>
<feature type="domain" description="Chitin-binding type-1" evidence="16">
    <location>
        <begin position="43"/>
        <end position="115"/>
    </location>
</feature>
<dbReference type="GO" id="GO:0000272">
    <property type="term" value="P:polysaccharide catabolic process"/>
    <property type="evidence" value="ECO:0007669"/>
    <property type="project" value="UniProtKB-KW"/>
</dbReference>
<gene>
    <name evidence="18" type="ORF">NPX13_g9959</name>
</gene>
<accession>A0A9W8N5L7</accession>
<dbReference type="InterPro" id="IPR036861">
    <property type="entry name" value="Endochitinase-like_sf"/>
</dbReference>
<comment type="catalytic activity">
    <reaction evidence="1">
        <text>Random endo-hydrolysis of N-acetyl-beta-D-glucosaminide (1-&gt;4)-beta-linkages in chitin and chitodextrins.</text>
        <dbReference type="EC" id="3.2.1.14"/>
    </reaction>
</comment>
<keyword evidence="8" id="KW-0146">Chitin degradation</keyword>
<evidence type="ECO:0000256" key="11">
    <source>
        <dbReference type="ARBA" id="ARBA00023295"/>
    </source>
</evidence>
<comment type="caution">
    <text evidence="13">Lacks conserved residue(s) required for the propagation of feature annotation.</text>
</comment>
<dbReference type="GO" id="GO:0008843">
    <property type="term" value="F:endochitinase activity"/>
    <property type="evidence" value="ECO:0007669"/>
    <property type="project" value="UniProtKB-EC"/>
</dbReference>
<dbReference type="PROSITE" id="PS50941">
    <property type="entry name" value="CHIT_BIND_I_2"/>
    <property type="match status" value="1"/>
</dbReference>
<evidence type="ECO:0000256" key="5">
    <source>
        <dbReference type="ARBA" id="ARBA00022525"/>
    </source>
</evidence>
<feature type="domain" description="GH18" evidence="17">
    <location>
        <begin position="127"/>
        <end position="620"/>
    </location>
</feature>
<feature type="region of interest" description="Disordered" evidence="15">
    <location>
        <begin position="40"/>
        <end position="60"/>
    </location>
</feature>
<dbReference type="VEuPathDB" id="FungiDB:F4678DRAFT_482766"/>
<sequence>MDPLKIPDYNHLTWAWLGCDNLQEGAKICLSKGNPPFPSPVEGVDCGPQKPGTKKPEKSSPWDWAKLNQCPLNACCNKWGFCGITPEFCTNTTAPGGAPGTAKNGTNGCLSNCGTKVKQASSPINTPRRIGYFEAWNLVRPCANMDISKMTDGDYYTHVHWSFGNITNNWEVDVSGLQEQFDGLKKLEDIKRILSFGGWGFSTEPYTHHIFRQGIQNGNRQILATNVVDFIIKHDLDGVDFDWEYPGAQDIPGVPPDRLDSGKNYAEFLKLVRNQLPKDKSISMALPASYWYLKGFHPVTQYEDYIDYYVYMTYDLHGQWDYGNTFVNEGCPNGNCLRSHVNKTETEYTLAMITKAGIPSTKIVPGLALYGRSFKMTSPNCKEPGCTFIGEESGATKGACTETAGYLSNIEIFGLINEGNSLENYDNVTIEEYEDEGDILIYNKDQWVAWLKPESYDARKDCKGGTGDLEEPEEDWPGYELCPETVYESLDDLQSAQKAGDVPDSCVPHMTLDTIGWLMDAAYNDYEDVNNGYDEVFDYYVDYIEKVVPAVLTNAFMWNLSISEPETWPEQGYGMECKLTLFLILFYISVTLIATSMTKTTGSLAHPKSGTSTAGRWTTA</sequence>
<dbReference type="InterPro" id="IPR017853">
    <property type="entry name" value="GH"/>
</dbReference>
<evidence type="ECO:0000256" key="1">
    <source>
        <dbReference type="ARBA" id="ARBA00000822"/>
    </source>
</evidence>
<keyword evidence="12" id="KW-0624">Polysaccharide degradation</keyword>
<dbReference type="InterPro" id="IPR053214">
    <property type="entry name" value="LysM12-like"/>
</dbReference>
<evidence type="ECO:0000256" key="6">
    <source>
        <dbReference type="ARBA" id="ARBA00022669"/>
    </source>
</evidence>
<keyword evidence="13" id="KW-1015">Disulfide bond</keyword>
<dbReference type="PANTHER" id="PTHR47700:SF2">
    <property type="entry name" value="CHITINASE"/>
    <property type="match status" value="1"/>
</dbReference>
<comment type="similarity">
    <text evidence="3">Belongs to the glycosyl hydrolase 18 family. Chitinase class V subfamily.</text>
</comment>
<evidence type="ECO:0000256" key="8">
    <source>
        <dbReference type="ARBA" id="ARBA00023024"/>
    </source>
</evidence>
<keyword evidence="19" id="KW-1185">Reference proteome</keyword>
<dbReference type="SUPFAM" id="SSF51445">
    <property type="entry name" value="(Trans)glycosidases"/>
    <property type="match status" value="1"/>
</dbReference>
<evidence type="ECO:0000259" key="16">
    <source>
        <dbReference type="PROSITE" id="PS50941"/>
    </source>
</evidence>
<dbReference type="SUPFAM" id="SSF54556">
    <property type="entry name" value="Chitinase insertion domain"/>
    <property type="match status" value="1"/>
</dbReference>
<evidence type="ECO:0000256" key="14">
    <source>
        <dbReference type="RuleBase" id="RU000489"/>
    </source>
</evidence>
<dbReference type="EMBL" id="JANPWZ010002629">
    <property type="protein sequence ID" value="KAJ3557281.1"/>
    <property type="molecule type" value="Genomic_DNA"/>
</dbReference>
<dbReference type="EC" id="3.2.1.14" evidence="4"/>
<dbReference type="SMART" id="SM00636">
    <property type="entry name" value="Glyco_18"/>
    <property type="match status" value="1"/>
</dbReference>
<evidence type="ECO:0000256" key="12">
    <source>
        <dbReference type="ARBA" id="ARBA00023326"/>
    </source>
</evidence>
<dbReference type="CDD" id="cd02878">
    <property type="entry name" value="GH18_zymocin_alpha"/>
    <property type="match status" value="1"/>
</dbReference>
<comment type="caution">
    <text evidence="18">The sequence shown here is derived from an EMBL/GenBank/DDBJ whole genome shotgun (WGS) entry which is preliminary data.</text>
</comment>
<evidence type="ECO:0000256" key="4">
    <source>
        <dbReference type="ARBA" id="ARBA00012729"/>
    </source>
</evidence>
<dbReference type="CDD" id="cd00035">
    <property type="entry name" value="ChtBD1"/>
    <property type="match status" value="1"/>
</dbReference>
<comment type="subcellular location">
    <subcellularLocation>
        <location evidence="2">Secreted</location>
    </subcellularLocation>
</comment>
<dbReference type="PROSITE" id="PS01095">
    <property type="entry name" value="GH18_1"/>
    <property type="match status" value="1"/>
</dbReference>
<keyword evidence="10" id="KW-0119">Carbohydrate metabolism</keyword>
<dbReference type="InterPro" id="IPR001579">
    <property type="entry name" value="Glyco_hydro_18_chit_AS"/>
</dbReference>
<dbReference type="Gene3D" id="3.20.20.80">
    <property type="entry name" value="Glycosidases"/>
    <property type="match status" value="1"/>
</dbReference>
<evidence type="ECO:0000256" key="15">
    <source>
        <dbReference type="SAM" id="MobiDB-lite"/>
    </source>
</evidence>
<evidence type="ECO:0000256" key="2">
    <source>
        <dbReference type="ARBA" id="ARBA00004613"/>
    </source>
</evidence>
<dbReference type="Pfam" id="PF00704">
    <property type="entry name" value="Glyco_hydro_18"/>
    <property type="match status" value="1"/>
</dbReference>
<keyword evidence="5" id="KW-0964">Secreted</keyword>
<evidence type="ECO:0000313" key="19">
    <source>
        <dbReference type="Proteomes" id="UP001148614"/>
    </source>
</evidence>
<dbReference type="PROSITE" id="PS51910">
    <property type="entry name" value="GH18_2"/>
    <property type="match status" value="1"/>
</dbReference>
<evidence type="ECO:0000256" key="7">
    <source>
        <dbReference type="ARBA" id="ARBA00022801"/>
    </source>
</evidence>
<feature type="disulfide bond" evidence="13">
    <location>
        <begin position="70"/>
        <end position="82"/>
    </location>
</feature>
<dbReference type="SUPFAM" id="SSF57016">
    <property type="entry name" value="Plant lectins/antimicrobial peptides"/>
    <property type="match status" value="1"/>
</dbReference>
<protein>
    <recommendedName>
        <fullName evidence="4">chitinase</fullName>
        <ecNumber evidence="4">3.2.1.14</ecNumber>
    </recommendedName>
</protein>
<dbReference type="AlphaFoldDB" id="A0A9W8N5L7"/>
<dbReference type="InterPro" id="IPR011583">
    <property type="entry name" value="Chitinase_II/V-like_cat"/>
</dbReference>
<name>A0A9W8N5L7_9PEZI</name>
<dbReference type="Gene3D" id="3.10.50.10">
    <property type="match status" value="1"/>
</dbReference>
<dbReference type="InterPro" id="IPR029070">
    <property type="entry name" value="Chitinase_insertion_sf"/>
</dbReference>
<reference evidence="18" key="1">
    <citation type="submission" date="2022-07" db="EMBL/GenBank/DDBJ databases">
        <title>Genome Sequence of Xylaria arbuscula.</title>
        <authorList>
            <person name="Buettner E."/>
        </authorList>
    </citation>
    <scope>NUCLEOTIDE SEQUENCE</scope>
    <source>
        <strain evidence="18">VT107</strain>
    </source>
</reference>
<dbReference type="GO" id="GO:0005576">
    <property type="term" value="C:extracellular region"/>
    <property type="evidence" value="ECO:0007669"/>
    <property type="project" value="UniProtKB-SubCell"/>
</dbReference>
<dbReference type="Pfam" id="PF00187">
    <property type="entry name" value="Chitin_bind_1"/>
    <property type="match status" value="1"/>
</dbReference>
<evidence type="ECO:0000256" key="9">
    <source>
        <dbReference type="ARBA" id="ARBA00023026"/>
    </source>
</evidence>
<proteinExistence type="inferred from homology"/>